<feature type="region of interest" description="Disordered" evidence="1">
    <location>
        <begin position="104"/>
        <end position="158"/>
    </location>
</feature>
<evidence type="ECO:0000313" key="2">
    <source>
        <dbReference type="EMBL" id="GAA1672778.1"/>
    </source>
</evidence>
<proteinExistence type="predicted"/>
<evidence type="ECO:0000313" key="3">
    <source>
        <dbReference type="Proteomes" id="UP001500064"/>
    </source>
</evidence>
<keyword evidence="3" id="KW-1185">Reference proteome</keyword>
<protein>
    <submittedName>
        <fullName evidence="2">Uncharacterized protein</fullName>
    </submittedName>
</protein>
<name>A0ABP4SNH8_9ACTN</name>
<reference evidence="3" key="1">
    <citation type="journal article" date="2019" name="Int. J. Syst. Evol. Microbiol.">
        <title>The Global Catalogue of Microorganisms (GCM) 10K type strain sequencing project: providing services to taxonomists for standard genome sequencing and annotation.</title>
        <authorList>
            <consortium name="The Broad Institute Genomics Platform"/>
            <consortium name="The Broad Institute Genome Sequencing Center for Infectious Disease"/>
            <person name="Wu L."/>
            <person name="Ma J."/>
        </authorList>
    </citation>
    <scope>NUCLEOTIDE SEQUENCE [LARGE SCALE GENOMIC DNA]</scope>
    <source>
        <strain evidence="3">JCM 13929</strain>
    </source>
</reference>
<comment type="caution">
    <text evidence="2">The sequence shown here is derived from an EMBL/GenBank/DDBJ whole genome shotgun (WGS) entry which is preliminary data.</text>
</comment>
<evidence type="ECO:0000256" key="1">
    <source>
        <dbReference type="SAM" id="MobiDB-lite"/>
    </source>
</evidence>
<dbReference type="EMBL" id="BAAAMU010000093">
    <property type="protein sequence ID" value="GAA1672778.1"/>
    <property type="molecule type" value="Genomic_DNA"/>
</dbReference>
<dbReference type="Proteomes" id="UP001500064">
    <property type="component" value="Unassembled WGS sequence"/>
</dbReference>
<organism evidence="2 3">
    <name type="scientific">Nonomuraea maheshkhaliensis</name>
    <dbReference type="NCBI Taxonomy" id="419590"/>
    <lineage>
        <taxon>Bacteria</taxon>
        <taxon>Bacillati</taxon>
        <taxon>Actinomycetota</taxon>
        <taxon>Actinomycetes</taxon>
        <taxon>Streptosporangiales</taxon>
        <taxon>Streptosporangiaceae</taxon>
        <taxon>Nonomuraea</taxon>
    </lineage>
</organism>
<sequence length="158" mass="17266">MRRMQEIWVVQEVCMVRRCGWFRGCGWRGGTGGVKAGMALTARVAELERFSEPVAAGRRTMDGAFRSTRGDPWRSEGRDMTLEPAAEEVWRLLDLIAPDVRAVAEAEPRAEGFGPDEPEGPSASDRPDGPTGCAPRCSPPSATTCAPRSPRPRPRSRA</sequence>
<gene>
    <name evidence="2" type="ORF">GCM10009733_082440</name>
</gene>
<accession>A0ABP4SNH8</accession>